<dbReference type="Proteomes" id="UP000253759">
    <property type="component" value="Unassembled WGS sequence"/>
</dbReference>
<evidence type="ECO:0000256" key="1">
    <source>
        <dbReference type="ARBA" id="ARBA00004328"/>
    </source>
</evidence>
<dbReference type="Pfam" id="PF05065">
    <property type="entry name" value="Phage_capsid"/>
    <property type="match status" value="1"/>
</dbReference>
<accession>A0A369W6Z2</accession>
<dbReference type="OrthoDB" id="9786516at2"/>
<evidence type="ECO:0000313" key="4">
    <source>
        <dbReference type="Proteomes" id="UP000253759"/>
    </source>
</evidence>
<evidence type="ECO:0000313" key="3">
    <source>
        <dbReference type="EMBL" id="RDE10348.1"/>
    </source>
</evidence>
<dbReference type="InterPro" id="IPR024455">
    <property type="entry name" value="Phage_capsid"/>
</dbReference>
<proteinExistence type="predicted"/>
<reference evidence="4" key="1">
    <citation type="submission" date="2018-07" db="EMBL/GenBank/DDBJ databases">
        <authorList>
            <person name="Liu B.-T."/>
            <person name="Du Z."/>
        </authorList>
    </citation>
    <scope>NUCLEOTIDE SEQUENCE [LARGE SCALE GENOMIC DNA]</scope>
    <source>
        <strain evidence="4">XYN52</strain>
    </source>
</reference>
<dbReference type="EMBL" id="QQNH01000002">
    <property type="protein sequence ID" value="RDE10348.1"/>
    <property type="molecule type" value="Genomic_DNA"/>
</dbReference>
<sequence>MTTTAQVVALIEKQGEAFEAFKGKYDTALDETNTKVAALLVGGGAAEAANDNGSVIAAKTALGDFVKTGSTAKLEALAPKSAMTVGVDEDGGFVAPAQLDAQILHAQRDLSPFRRLARTVTTRANTYQIPFNLGGTTSGWVGETAGRPQTDTSKLTLLEFPAGEIYANPAVSQRILDDALVNIADFVINEIAVEFDAQESAAFWSGDGVNKPKGLLTYDTSDAADATRPFGTIQTVVSGNAAGLAVEGIIDLVYSLKAGYRRNGRFLANSRTLAALAKLKDGEGRPLLQPAIAEGIPATLLGHAIEADEGLPDIGANSTPLAFADWNSAYLINDRMGVRLLRDPYSAKPYVLFYTTKRVGGGLLDSNAIKLLKIASS</sequence>
<dbReference type="AlphaFoldDB" id="A0A369W6Z2"/>
<dbReference type="RefSeq" id="WP_114644640.1">
    <property type="nucleotide sequence ID" value="NZ_QQNH01000002.1"/>
</dbReference>
<protein>
    <submittedName>
        <fullName evidence="3">Phage major capsid protein</fullName>
    </submittedName>
</protein>
<comment type="subcellular location">
    <subcellularLocation>
        <location evidence="1">Virion</location>
    </subcellularLocation>
</comment>
<dbReference type="InterPro" id="IPR054612">
    <property type="entry name" value="Phage_capsid-like_C"/>
</dbReference>
<evidence type="ECO:0000259" key="2">
    <source>
        <dbReference type="Pfam" id="PF05065"/>
    </source>
</evidence>
<name>A0A369W6Z2_9HYPH</name>
<keyword evidence="4" id="KW-1185">Reference proteome</keyword>
<organism evidence="3 4">
    <name type="scientific">Pelagibacterium lacus</name>
    <dbReference type="NCBI Taxonomy" id="2282655"/>
    <lineage>
        <taxon>Bacteria</taxon>
        <taxon>Pseudomonadati</taxon>
        <taxon>Pseudomonadota</taxon>
        <taxon>Alphaproteobacteria</taxon>
        <taxon>Hyphomicrobiales</taxon>
        <taxon>Devosiaceae</taxon>
        <taxon>Pelagibacterium</taxon>
    </lineage>
</organism>
<gene>
    <name evidence="3" type="ORF">DVH29_02885</name>
</gene>
<dbReference type="Gene3D" id="3.30.2400.10">
    <property type="entry name" value="Major capsid protein gp5"/>
    <property type="match status" value="1"/>
</dbReference>
<feature type="domain" description="Phage capsid-like C-terminal" evidence="2">
    <location>
        <begin position="91"/>
        <end position="373"/>
    </location>
</feature>
<comment type="caution">
    <text evidence="3">The sequence shown here is derived from an EMBL/GenBank/DDBJ whole genome shotgun (WGS) entry which is preliminary data.</text>
</comment>
<dbReference type="NCBIfam" id="TIGR01554">
    <property type="entry name" value="major_cap_HK97"/>
    <property type="match status" value="1"/>
</dbReference>
<dbReference type="SUPFAM" id="SSF56563">
    <property type="entry name" value="Major capsid protein gp5"/>
    <property type="match status" value="1"/>
</dbReference>